<name>A0A0F5JRG3_9BACT</name>
<dbReference type="EMBL" id="AQHW01000002">
    <property type="protein sequence ID" value="KKB60284.1"/>
    <property type="molecule type" value="Genomic_DNA"/>
</dbReference>
<dbReference type="Proteomes" id="UP000033035">
    <property type="component" value="Unassembled WGS sequence"/>
</dbReference>
<comment type="caution">
    <text evidence="1">The sequence shown here is derived from an EMBL/GenBank/DDBJ whole genome shotgun (WGS) entry which is preliminary data.</text>
</comment>
<protein>
    <submittedName>
        <fullName evidence="1">Uncharacterized protein</fullName>
    </submittedName>
</protein>
<proteinExistence type="predicted"/>
<dbReference type="STRING" id="1203610.HMPREF1536_00164"/>
<dbReference type="PATRIC" id="fig|1203610.3.peg.177"/>
<evidence type="ECO:0000313" key="2">
    <source>
        <dbReference type="Proteomes" id="UP000033035"/>
    </source>
</evidence>
<evidence type="ECO:0000313" key="1">
    <source>
        <dbReference type="EMBL" id="KKB60284.1"/>
    </source>
</evidence>
<dbReference type="AlphaFoldDB" id="A0A0F5JRG3"/>
<keyword evidence="2" id="KW-1185">Reference proteome</keyword>
<dbReference type="HOGENOM" id="CLU_3229449_0_0_10"/>
<sequence length="43" mass="5024">MVYPTLCLFYKRHTDGTIVGDFDNKITVRFICGKERVLNTVMK</sequence>
<gene>
    <name evidence="1" type="ORF">HMPREF1536_00164</name>
</gene>
<accession>A0A0F5JRG3</accession>
<organism evidence="1 2">
    <name type="scientific">Parabacteroides gordonii MS-1 = DSM 23371</name>
    <dbReference type="NCBI Taxonomy" id="1203610"/>
    <lineage>
        <taxon>Bacteria</taxon>
        <taxon>Pseudomonadati</taxon>
        <taxon>Bacteroidota</taxon>
        <taxon>Bacteroidia</taxon>
        <taxon>Bacteroidales</taxon>
        <taxon>Tannerellaceae</taxon>
        <taxon>Parabacteroides</taxon>
    </lineage>
</organism>
<reference evidence="1 2" key="1">
    <citation type="submission" date="2013-04" db="EMBL/GenBank/DDBJ databases">
        <title>The Genome Sequence of Parabacteroides gordonii DSM 23371.</title>
        <authorList>
            <consortium name="The Broad Institute Genomics Platform"/>
            <person name="Earl A."/>
            <person name="Ward D."/>
            <person name="Feldgarden M."/>
            <person name="Gevers D."/>
            <person name="Martens E."/>
            <person name="Sakamoto M."/>
            <person name="Benno Y."/>
            <person name="Suzuki N."/>
            <person name="Matsunaga N."/>
            <person name="Koshihara K."/>
            <person name="Seki M."/>
            <person name="Komiya H."/>
            <person name="Walker B."/>
            <person name="Young S."/>
            <person name="Zeng Q."/>
            <person name="Gargeya S."/>
            <person name="Fitzgerald M."/>
            <person name="Haas B."/>
            <person name="Abouelleil A."/>
            <person name="Allen A.W."/>
            <person name="Alvarado L."/>
            <person name="Arachchi H.M."/>
            <person name="Berlin A.M."/>
            <person name="Chapman S.B."/>
            <person name="Gainer-Dewar J."/>
            <person name="Goldberg J."/>
            <person name="Griggs A."/>
            <person name="Gujja S."/>
            <person name="Hansen M."/>
            <person name="Howarth C."/>
            <person name="Imamovic A."/>
            <person name="Ireland A."/>
            <person name="Larimer J."/>
            <person name="McCowan C."/>
            <person name="Murphy C."/>
            <person name="Pearson M."/>
            <person name="Poon T.W."/>
            <person name="Priest M."/>
            <person name="Roberts A."/>
            <person name="Saif S."/>
            <person name="Shea T."/>
            <person name="Sisk P."/>
            <person name="Sykes S."/>
            <person name="Wortman J."/>
            <person name="Nusbaum C."/>
            <person name="Birren B."/>
        </authorList>
    </citation>
    <scope>NUCLEOTIDE SEQUENCE [LARGE SCALE GENOMIC DNA]</scope>
    <source>
        <strain evidence="1 2">MS-1</strain>
    </source>
</reference>